<dbReference type="AlphaFoldDB" id="A0A1H5VMX5"/>
<feature type="region of interest" description="Disordered" evidence="1">
    <location>
        <begin position="67"/>
        <end position="114"/>
    </location>
</feature>
<dbReference type="SUPFAM" id="SSF88713">
    <property type="entry name" value="Glycoside hydrolase/deacetylase"/>
    <property type="match status" value="1"/>
</dbReference>
<dbReference type="InterPro" id="IPR011330">
    <property type="entry name" value="Glyco_hydro/deAcase_b/a-brl"/>
</dbReference>
<keyword evidence="2" id="KW-0472">Membrane</keyword>
<organism evidence="4 5">
    <name type="scientific">Actinacidiphila yanglinensis</name>
    <dbReference type="NCBI Taxonomy" id="310779"/>
    <lineage>
        <taxon>Bacteria</taxon>
        <taxon>Bacillati</taxon>
        <taxon>Actinomycetota</taxon>
        <taxon>Actinomycetes</taxon>
        <taxon>Kitasatosporales</taxon>
        <taxon>Streptomycetaceae</taxon>
        <taxon>Actinacidiphila</taxon>
    </lineage>
</organism>
<dbReference type="RefSeq" id="WP_103884483.1">
    <property type="nucleotide sequence ID" value="NZ_FNVU01000002.1"/>
</dbReference>
<dbReference type="GO" id="GO:0005975">
    <property type="term" value="P:carbohydrate metabolic process"/>
    <property type="evidence" value="ECO:0007669"/>
    <property type="project" value="InterPro"/>
</dbReference>
<evidence type="ECO:0000313" key="5">
    <source>
        <dbReference type="Proteomes" id="UP000236754"/>
    </source>
</evidence>
<dbReference type="PROSITE" id="PS51677">
    <property type="entry name" value="NODB"/>
    <property type="match status" value="1"/>
</dbReference>
<accession>A0A1H5VMX5</accession>
<keyword evidence="2" id="KW-0812">Transmembrane</keyword>
<keyword evidence="2" id="KW-1133">Transmembrane helix</keyword>
<keyword evidence="5" id="KW-1185">Reference proteome</keyword>
<feature type="domain" description="NodB homology" evidence="3">
    <location>
        <begin position="129"/>
        <end position="311"/>
    </location>
</feature>
<dbReference type="PANTHER" id="PTHR10587:SF137">
    <property type="entry name" value="4-DEOXY-4-FORMAMIDO-L-ARABINOSE-PHOSPHOUNDECAPRENOL DEFORMYLASE ARND-RELATED"/>
    <property type="match status" value="1"/>
</dbReference>
<name>A0A1H5VMX5_9ACTN</name>
<dbReference type="Gene3D" id="3.20.20.370">
    <property type="entry name" value="Glycoside hydrolase/deacetylase"/>
    <property type="match status" value="1"/>
</dbReference>
<dbReference type="Pfam" id="PF01522">
    <property type="entry name" value="Polysacc_deac_1"/>
    <property type="match status" value="1"/>
</dbReference>
<gene>
    <name evidence="4" type="ORF">SAMN05216223_102339</name>
</gene>
<evidence type="ECO:0000256" key="2">
    <source>
        <dbReference type="SAM" id="Phobius"/>
    </source>
</evidence>
<dbReference type="InterPro" id="IPR050248">
    <property type="entry name" value="Polysacc_deacetylase_ArnD"/>
</dbReference>
<proteinExistence type="predicted"/>
<dbReference type="PANTHER" id="PTHR10587">
    <property type="entry name" value="GLYCOSYL TRANSFERASE-RELATED"/>
    <property type="match status" value="1"/>
</dbReference>
<dbReference type="InterPro" id="IPR002509">
    <property type="entry name" value="NODB_dom"/>
</dbReference>
<evidence type="ECO:0000256" key="1">
    <source>
        <dbReference type="SAM" id="MobiDB-lite"/>
    </source>
</evidence>
<dbReference type="CDD" id="cd10917">
    <property type="entry name" value="CE4_NodB_like_6s_7s"/>
    <property type="match status" value="1"/>
</dbReference>
<dbReference type="Proteomes" id="UP000236754">
    <property type="component" value="Unassembled WGS sequence"/>
</dbReference>
<feature type="compositionally biased region" description="Gly residues" evidence="1">
    <location>
        <begin position="88"/>
        <end position="99"/>
    </location>
</feature>
<protein>
    <submittedName>
        <fullName evidence="4">Peptidoglycan/xylan/chitin deacetylase, PgdA/CDA1 family</fullName>
    </submittedName>
</protein>
<dbReference type="EMBL" id="FNVU01000002">
    <property type="protein sequence ID" value="SEF87877.1"/>
    <property type="molecule type" value="Genomic_DNA"/>
</dbReference>
<dbReference type="GO" id="GO:0016810">
    <property type="term" value="F:hydrolase activity, acting on carbon-nitrogen (but not peptide) bonds"/>
    <property type="evidence" value="ECO:0007669"/>
    <property type="project" value="InterPro"/>
</dbReference>
<feature type="region of interest" description="Disordered" evidence="1">
    <location>
        <begin position="1"/>
        <end position="40"/>
    </location>
</feature>
<sequence length="316" mass="32631">MTARGRIPEQPYGPGGDGPVGPPPIQGPGREREPGGPKSRSAQPILAIAVAVAVVVLAAVVTAVASPGPGRHSSAADGKAPHGPAQPGAGGGGGTGGTGTSPSTGHPTTPPAVPVVPDSIQHAAETPGKAVNITIDDGPDPVWTPKVLQVLKKHHVHATFCMIGPQARDNPAVVREVVAAGHRLCDHTVHHDEGMDKKSVAYQKSEIMGAYSMIEKASGGARVYYYRAPGGAFTPASRAYAAQHGMRPLGWNVDTKDYERKGVASIVGTVKYEIGNGPTILFHDGGGERSQTVAALDQTLTWLHSQGYAFSFPKVD</sequence>
<feature type="transmembrane region" description="Helical" evidence="2">
    <location>
        <begin position="45"/>
        <end position="65"/>
    </location>
</feature>
<evidence type="ECO:0000259" key="3">
    <source>
        <dbReference type="PROSITE" id="PS51677"/>
    </source>
</evidence>
<dbReference type="OrthoDB" id="9763050at2"/>
<reference evidence="4 5" key="1">
    <citation type="submission" date="2016-10" db="EMBL/GenBank/DDBJ databases">
        <authorList>
            <person name="de Groot N.N."/>
        </authorList>
    </citation>
    <scope>NUCLEOTIDE SEQUENCE [LARGE SCALE GENOMIC DNA]</scope>
    <source>
        <strain evidence="4 5">CGMCC 4.2023</strain>
    </source>
</reference>
<evidence type="ECO:0000313" key="4">
    <source>
        <dbReference type="EMBL" id="SEF87877.1"/>
    </source>
</evidence>